<gene>
    <name evidence="2" type="ORF">R3P38DRAFT_3239118</name>
</gene>
<keyword evidence="3" id="KW-1185">Reference proteome</keyword>
<reference evidence="2 3" key="1">
    <citation type="journal article" date="2024" name="J Genomics">
        <title>Draft genome sequencing and assembly of Favolaschia claudopus CIRM-BRFM 2984 isolated from oak limbs.</title>
        <authorList>
            <person name="Navarro D."/>
            <person name="Drula E."/>
            <person name="Chaduli D."/>
            <person name="Cazenave R."/>
            <person name="Ahrendt S."/>
            <person name="Wang J."/>
            <person name="Lipzen A."/>
            <person name="Daum C."/>
            <person name="Barry K."/>
            <person name="Grigoriev I.V."/>
            <person name="Favel A."/>
            <person name="Rosso M.N."/>
            <person name="Martin F."/>
        </authorList>
    </citation>
    <scope>NUCLEOTIDE SEQUENCE [LARGE SCALE GENOMIC DNA]</scope>
    <source>
        <strain evidence="2 3">CIRM-BRFM 2984</strain>
    </source>
</reference>
<evidence type="ECO:0000256" key="1">
    <source>
        <dbReference type="SAM" id="MobiDB-lite"/>
    </source>
</evidence>
<name>A0AAV9Z9G8_9AGAR</name>
<dbReference type="AlphaFoldDB" id="A0AAV9Z9G8"/>
<dbReference type="EMBL" id="JAWWNJ010000181">
    <property type="protein sequence ID" value="KAK6974693.1"/>
    <property type="molecule type" value="Genomic_DNA"/>
</dbReference>
<sequence length="145" mass="15187">MPNDVPAAAAPDSSPPAPFYITEFMITTRSTTPPSSVSQIRAPEKYQPAYGNDLPKLKKSLHIGGTLVTSLVAPESPLSVPPANQALAGSAHAPSSTQVVSPSPPPSRAQRDADLSLPKRLVVLPRCTQHPTQNVGVLLEQGAHT</sequence>
<organism evidence="2 3">
    <name type="scientific">Favolaschia claudopus</name>
    <dbReference type="NCBI Taxonomy" id="2862362"/>
    <lineage>
        <taxon>Eukaryota</taxon>
        <taxon>Fungi</taxon>
        <taxon>Dikarya</taxon>
        <taxon>Basidiomycota</taxon>
        <taxon>Agaricomycotina</taxon>
        <taxon>Agaricomycetes</taxon>
        <taxon>Agaricomycetidae</taxon>
        <taxon>Agaricales</taxon>
        <taxon>Marasmiineae</taxon>
        <taxon>Mycenaceae</taxon>
        <taxon>Favolaschia</taxon>
    </lineage>
</organism>
<evidence type="ECO:0000313" key="2">
    <source>
        <dbReference type="EMBL" id="KAK6974693.1"/>
    </source>
</evidence>
<evidence type="ECO:0000313" key="3">
    <source>
        <dbReference type="Proteomes" id="UP001362999"/>
    </source>
</evidence>
<feature type="region of interest" description="Disordered" evidence="1">
    <location>
        <begin position="76"/>
        <end position="116"/>
    </location>
</feature>
<accession>A0AAV9Z9G8</accession>
<dbReference type="Proteomes" id="UP001362999">
    <property type="component" value="Unassembled WGS sequence"/>
</dbReference>
<proteinExistence type="predicted"/>
<protein>
    <submittedName>
        <fullName evidence="2">Uncharacterized protein</fullName>
    </submittedName>
</protein>
<comment type="caution">
    <text evidence="2">The sequence shown here is derived from an EMBL/GenBank/DDBJ whole genome shotgun (WGS) entry which is preliminary data.</text>
</comment>